<dbReference type="Proteomes" id="UP000004123">
    <property type="component" value="Unassembled WGS sequence"/>
</dbReference>
<evidence type="ECO:0000313" key="2">
    <source>
        <dbReference type="Proteomes" id="UP000004123"/>
    </source>
</evidence>
<reference evidence="1 2" key="1">
    <citation type="submission" date="2011-04" db="EMBL/GenBank/DDBJ databases">
        <authorList>
            <person name="Muzny D."/>
            <person name="Qin X."/>
            <person name="Deng J."/>
            <person name="Jiang H."/>
            <person name="Liu Y."/>
            <person name="Qu J."/>
            <person name="Song X.-Z."/>
            <person name="Zhang L."/>
            <person name="Thornton R."/>
            <person name="Coyle M."/>
            <person name="Francisco L."/>
            <person name="Jackson L."/>
            <person name="Javaid M."/>
            <person name="Korchina V."/>
            <person name="Kovar C."/>
            <person name="Mata R."/>
            <person name="Mathew T."/>
            <person name="Ngo R."/>
            <person name="Nguyen L."/>
            <person name="Nguyen N."/>
            <person name="Okwuonu G."/>
            <person name="Ongeri F."/>
            <person name="Pham C."/>
            <person name="Simmons D."/>
            <person name="Wilczek-Boney K."/>
            <person name="Hale W."/>
            <person name="Jakkamsetti A."/>
            <person name="Pham P."/>
            <person name="Ruth R."/>
            <person name="San Lucas F."/>
            <person name="Warren J."/>
            <person name="Zhang J."/>
            <person name="Zhao Z."/>
            <person name="Zhou C."/>
            <person name="Zhu D."/>
            <person name="Lee S."/>
            <person name="Bess C."/>
            <person name="Blankenburg K."/>
            <person name="Forbes L."/>
            <person name="Fu Q."/>
            <person name="Gubbala S."/>
            <person name="Hirani K."/>
            <person name="Jayaseelan J.C."/>
            <person name="Lara F."/>
            <person name="Munidasa M."/>
            <person name="Palculict T."/>
            <person name="Patil S."/>
            <person name="Pu L.-L."/>
            <person name="Saada N."/>
            <person name="Tang L."/>
            <person name="Weissenberger G."/>
            <person name="Zhu Y."/>
            <person name="Hemphill L."/>
            <person name="Shang Y."/>
            <person name="Youmans B."/>
            <person name="Ayvaz T."/>
            <person name="Ross M."/>
            <person name="Santibanez J."/>
            <person name="Aqrawi P."/>
            <person name="Gross S."/>
            <person name="Joshi V."/>
            <person name="Fowler G."/>
            <person name="Nazareth L."/>
            <person name="Reid J."/>
            <person name="Worley K."/>
            <person name="Petrosino J."/>
            <person name="Highlander S."/>
            <person name="Gibbs R."/>
        </authorList>
    </citation>
    <scope>NUCLEOTIDE SEQUENCE [LARGE SCALE GENOMIC DNA]</scope>
    <source>
        <strain evidence="1 2">ATCC 700821</strain>
    </source>
</reference>
<sequence>MLKTYWHKTESYYSTRFSKIFSSHFSCVHLLFSCQQSLLPF</sequence>
<proteinExistence type="predicted"/>
<dbReference type="HOGENOM" id="CLU_3274674_0_0_10"/>
<evidence type="ECO:0000313" key="1">
    <source>
        <dbReference type="EMBL" id="EGQ16376.1"/>
    </source>
</evidence>
<dbReference type="EMBL" id="AFPY01000091">
    <property type="protein sequence ID" value="EGQ16376.1"/>
    <property type="molecule type" value="Genomic_DNA"/>
</dbReference>
<gene>
    <name evidence="1" type="ORF">HMPREF9144_1712</name>
</gene>
<accession>F9DJ72</accession>
<dbReference type="AlphaFoldDB" id="F9DJ72"/>
<protein>
    <submittedName>
        <fullName evidence="1">Uncharacterized protein</fullName>
    </submittedName>
</protein>
<organism evidence="1 2">
    <name type="scientific">Prevotella pallens ATCC 700821</name>
    <dbReference type="NCBI Taxonomy" id="997353"/>
    <lineage>
        <taxon>Bacteria</taxon>
        <taxon>Pseudomonadati</taxon>
        <taxon>Bacteroidota</taxon>
        <taxon>Bacteroidia</taxon>
        <taxon>Bacteroidales</taxon>
        <taxon>Prevotellaceae</taxon>
        <taxon>Prevotella</taxon>
    </lineage>
</organism>
<dbReference type="PROSITE" id="PS51257">
    <property type="entry name" value="PROKAR_LIPOPROTEIN"/>
    <property type="match status" value="1"/>
</dbReference>
<comment type="caution">
    <text evidence="1">The sequence shown here is derived from an EMBL/GenBank/DDBJ whole genome shotgun (WGS) entry which is preliminary data.</text>
</comment>
<name>F9DJ72_9BACT</name>